<dbReference type="AlphaFoldDB" id="A0A839V3U8"/>
<evidence type="ECO:0000313" key="4">
    <source>
        <dbReference type="Proteomes" id="UP000557688"/>
    </source>
</evidence>
<reference evidence="2 4" key="2">
    <citation type="submission" date="2020-08" db="EMBL/GenBank/DDBJ databases">
        <title>Genomic Encyclopedia of Type Strains, Phase III (KMG-III): the genomes of soil and plant-associated and newly described type strains.</title>
        <authorList>
            <person name="Whitman W."/>
        </authorList>
    </citation>
    <scope>NUCLEOTIDE SEQUENCE [LARGE SCALE GENOMIC DNA]</scope>
    <source>
        <strain evidence="2 4">CECT 8088</strain>
    </source>
</reference>
<evidence type="ECO:0000313" key="2">
    <source>
        <dbReference type="EMBL" id="MBB3175220.1"/>
    </source>
</evidence>
<keyword evidence="4" id="KW-1185">Reference proteome</keyword>
<accession>A0A839V3U8</accession>
<comment type="caution">
    <text evidence="2">The sequence shown here is derived from an EMBL/GenBank/DDBJ whole genome shotgun (WGS) entry which is preliminary data.</text>
</comment>
<dbReference type="RefSeq" id="WP_176621712.1">
    <property type="nucleotide sequence ID" value="NZ_JABXXQ010000007.1"/>
</dbReference>
<reference evidence="3 5" key="1">
    <citation type="submission" date="2020-06" db="EMBL/GenBank/DDBJ databases">
        <title>Description of novel acetic acid bacteria.</title>
        <authorList>
            <person name="Sombolestani A."/>
        </authorList>
    </citation>
    <scope>NUCLEOTIDE SEQUENCE [LARGE SCALE GENOMIC DNA]</scope>
    <source>
        <strain evidence="3 5">LMG 26838</strain>
    </source>
</reference>
<evidence type="ECO:0000259" key="1">
    <source>
        <dbReference type="Pfam" id="PF10881"/>
    </source>
</evidence>
<dbReference type="EMBL" id="JABXXQ010000007">
    <property type="protein sequence ID" value="NVN28981.1"/>
    <property type="molecule type" value="Genomic_DNA"/>
</dbReference>
<dbReference type="EMBL" id="JACHXV010000022">
    <property type="protein sequence ID" value="MBB3175220.1"/>
    <property type="molecule type" value="Genomic_DNA"/>
</dbReference>
<dbReference type="InterPro" id="IPR024402">
    <property type="entry name" value="DUF2726"/>
</dbReference>
<evidence type="ECO:0000313" key="5">
    <source>
        <dbReference type="Proteomes" id="UP000565205"/>
    </source>
</evidence>
<feature type="domain" description="DUF2726" evidence="1">
    <location>
        <begin position="58"/>
        <end position="167"/>
    </location>
</feature>
<organism evidence="2 4">
    <name type="scientific">Endobacter medicaginis</name>
    <dbReference type="NCBI Taxonomy" id="1181271"/>
    <lineage>
        <taxon>Bacteria</taxon>
        <taxon>Pseudomonadati</taxon>
        <taxon>Pseudomonadota</taxon>
        <taxon>Alphaproteobacteria</taxon>
        <taxon>Acetobacterales</taxon>
        <taxon>Acetobacteraceae</taxon>
        <taxon>Endobacter</taxon>
    </lineage>
</organism>
<dbReference type="Proteomes" id="UP000557688">
    <property type="component" value="Unassembled WGS sequence"/>
</dbReference>
<protein>
    <submittedName>
        <fullName evidence="3">DUF2726 domain-containing protein</fullName>
    </submittedName>
</protein>
<dbReference type="Pfam" id="PF10881">
    <property type="entry name" value="DUF2726"/>
    <property type="match status" value="1"/>
</dbReference>
<name>A0A839V3U8_9PROT</name>
<dbReference type="Proteomes" id="UP000565205">
    <property type="component" value="Unassembled WGS sequence"/>
</dbReference>
<evidence type="ECO:0000313" key="3">
    <source>
        <dbReference type="EMBL" id="NVN28981.1"/>
    </source>
</evidence>
<proteinExistence type="predicted"/>
<gene>
    <name evidence="2" type="ORF">FHR90_003074</name>
    <name evidence="3" type="ORF">HUK83_01280</name>
</gene>
<sequence>MIELDPLSGLLGACVGGALAYLRLAGRRPAVTTSTPAPVIEAPSTETGLNSNTAHAAKPLLTAWERRALLVLRQQVPVGFYVCPQVRLADLVDAPSQGANARHALGKIAGKSVDFVVVELISGRVVLVVELDDRTHSRPDRQARDRFVGRVLGEAGIRLKRVLPTENLDIRDDLQAALAG</sequence>